<gene>
    <name evidence="1" type="ORF">DPEC_G00120040</name>
</gene>
<name>A0ACC2GPP2_DALPE</name>
<proteinExistence type="predicted"/>
<accession>A0ACC2GPP2</accession>
<evidence type="ECO:0000313" key="1">
    <source>
        <dbReference type="EMBL" id="KAJ8005641.1"/>
    </source>
</evidence>
<organism evidence="1 2">
    <name type="scientific">Dallia pectoralis</name>
    <name type="common">Alaska blackfish</name>
    <dbReference type="NCBI Taxonomy" id="75939"/>
    <lineage>
        <taxon>Eukaryota</taxon>
        <taxon>Metazoa</taxon>
        <taxon>Chordata</taxon>
        <taxon>Craniata</taxon>
        <taxon>Vertebrata</taxon>
        <taxon>Euteleostomi</taxon>
        <taxon>Actinopterygii</taxon>
        <taxon>Neopterygii</taxon>
        <taxon>Teleostei</taxon>
        <taxon>Protacanthopterygii</taxon>
        <taxon>Esociformes</taxon>
        <taxon>Umbridae</taxon>
        <taxon>Dallia</taxon>
    </lineage>
</organism>
<protein>
    <submittedName>
        <fullName evidence="1">Uncharacterized protein</fullName>
    </submittedName>
</protein>
<keyword evidence="2" id="KW-1185">Reference proteome</keyword>
<comment type="caution">
    <text evidence="1">The sequence shown here is derived from an EMBL/GenBank/DDBJ whole genome shotgun (WGS) entry which is preliminary data.</text>
</comment>
<reference evidence="1" key="1">
    <citation type="submission" date="2021-05" db="EMBL/GenBank/DDBJ databases">
        <authorList>
            <person name="Pan Q."/>
            <person name="Jouanno E."/>
            <person name="Zahm M."/>
            <person name="Klopp C."/>
            <person name="Cabau C."/>
            <person name="Louis A."/>
            <person name="Berthelot C."/>
            <person name="Parey E."/>
            <person name="Roest Crollius H."/>
            <person name="Montfort J."/>
            <person name="Robinson-Rechavi M."/>
            <person name="Bouchez O."/>
            <person name="Lampietro C."/>
            <person name="Lopez Roques C."/>
            <person name="Donnadieu C."/>
            <person name="Postlethwait J."/>
            <person name="Bobe J."/>
            <person name="Dillon D."/>
            <person name="Chandos A."/>
            <person name="von Hippel F."/>
            <person name="Guiguen Y."/>
        </authorList>
    </citation>
    <scope>NUCLEOTIDE SEQUENCE</scope>
    <source>
        <strain evidence="1">YG-Jan2019</strain>
    </source>
</reference>
<dbReference type="Proteomes" id="UP001157502">
    <property type="component" value="Chromosome 10"/>
</dbReference>
<dbReference type="EMBL" id="CM055737">
    <property type="protein sequence ID" value="KAJ8005641.1"/>
    <property type="molecule type" value="Genomic_DNA"/>
</dbReference>
<sequence length="361" mass="40504">MANWQFIFVVFMTSFCIGEAMVIVESTKDITQQISQTNDICSDCSTIIELFSDMISISNIQDRMENPLDALCQRLLGEEAISHCRSQVQRFLPDAHQFLNGLLKPDETCMVLGLCAFRSERKVPEQLPPTFTDLDLSNAVLDSGTDSRVDAHIGPTCTFCVYILKKLESMLPTERTEEAVVKLMGEVCDLLPASYTEQCNDFINKYGKEIIEFLLSSAAPHTVCVLLHLCLFQENPRWENSLPTDCDSCHTLAVLSRLHLGLNATEPQTASHLQSVCQEHPNAIPKCDTFIALYGPRLRKVLGRQLEVPDACERADVCVAVKQQPLLGKNHCTWGPSYVCKDMKTTLECGMVDLCQQFIWK</sequence>
<evidence type="ECO:0000313" key="2">
    <source>
        <dbReference type="Proteomes" id="UP001157502"/>
    </source>
</evidence>